<evidence type="ECO:0000256" key="16">
    <source>
        <dbReference type="RuleBase" id="RU000618"/>
    </source>
</evidence>
<feature type="binding site" evidence="15">
    <location>
        <position position="426"/>
    </location>
    <ligand>
        <name>Zn(2+)</name>
        <dbReference type="ChEBI" id="CHEBI:29105"/>
    </ligand>
</feature>
<dbReference type="AlphaFoldDB" id="A0A833NS45"/>
<evidence type="ECO:0000256" key="2">
    <source>
        <dbReference type="ARBA" id="ARBA00012722"/>
    </source>
</evidence>
<dbReference type="Pfam" id="PF14520">
    <property type="entry name" value="HHH_5"/>
    <property type="match status" value="1"/>
</dbReference>
<feature type="binding site" evidence="15">
    <location>
        <position position="403"/>
    </location>
    <ligand>
        <name>Zn(2+)</name>
        <dbReference type="ChEBI" id="CHEBI:29105"/>
    </ligand>
</feature>
<dbReference type="Pfam" id="PF03120">
    <property type="entry name" value="OB_DNA_ligase"/>
    <property type="match status" value="1"/>
</dbReference>
<dbReference type="PROSITE" id="PS01055">
    <property type="entry name" value="DNA_LIGASE_N1"/>
    <property type="match status" value="1"/>
</dbReference>
<feature type="binding site" evidence="15">
    <location>
        <begin position="34"/>
        <end position="38"/>
    </location>
    <ligand>
        <name>NAD(+)</name>
        <dbReference type="ChEBI" id="CHEBI:57540"/>
    </ligand>
</feature>
<dbReference type="Gene3D" id="3.40.50.10190">
    <property type="entry name" value="BRCT domain"/>
    <property type="match status" value="1"/>
</dbReference>
<dbReference type="Pfam" id="PF01653">
    <property type="entry name" value="DNA_ligase_aden"/>
    <property type="match status" value="1"/>
</dbReference>
<evidence type="ECO:0000259" key="17">
    <source>
        <dbReference type="PROSITE" id="PS50172"/>
    </source>
</evidence>
<dbReference type="SUPFAM" id="SSF56091">
    <property type="entry name" value="DNA ligase/mRNA capping enzyme, catalytic domain"/>
    <property type="match status" value="1"/>
</dbReference>
<dbReference type="NCBIfam" id="NF005932">
    <property type="entry name" value="PRK07956.1"/>
    <property type="match status" value="1"/>
</dbReference>
<evidence type="ECO:0000256" key="11">
    <source>
        <dbReference type="ARBA" id="ARBA00023204"/>
    </source>
</evidence>
<dbReference type="SUPFAM" id="SSF50249">
    <property type="entry name" value="Nucleic acid-binding proteins"/>
    <property type="match status" value="1"/>
</dbReference>
<proteinExistence type="inferred from homology"/>
<dbReference type="InterPro" id="IPR013839">
    <property type="entry name" value="DNAligase_adenylation"/>
</dbReference>
<feature type="binding site" evidence="15">
    <location>
        <position position="309"/>
    </location>
    <ligand>
        <name>NAD(+)</name>
        <dbReference type="ChEBI" id="CHEBI:57540"/>
    </ligand>
</feature>
<dbReference type="InterPro" id="IPR018239">
    <property type="entry name" value="DNA_ligase_AS"/>
</dbReference>
<evidence type="ECO:0000256" key="8">
    <source>
        <dbReference type="ARBA" id="ARBA00022833"/>
    </source>
</evidence>
<dbReference type="PROSITE" id="PS50172">
    <property type="entry name" value="BRCT"/>
    <property type="match status" value="1"/>
</dbReference>
<dbReference type="Pfam" id="PF22745">
    <property type="entry name" value="Nlig-Ia"/>
    <property type="match status" value="1"/>
</dbReference>
<evidence type="ECO:0000313" key="19">
    <source>
        <dbReference type="Proteomes" id="UP000488506"/>
    </source>
</evidence>
<dbReference type="FunFam" id="3.30.470.30:FF:000001">
    <property type="entry name" value="DNA ligase"/>
    <property type="match status" value="1"/>
</dbReference>
<evidence type="ECO:0000256" key="1">
    <source>
        <dbReference type="ARBA" id="ARBA00004067"/>
    </source>
</evidence>
<dbReference type="PANTHER" id="PTHR23389:SF9">
    <property type="entry name" value="DNA LIGASE"/>
    <property type="match status" value="1"/>
</dbReference>
<dbReference type="InterPro" id="IPR004150">
    <property type="entry name" value="NAD_DNA_ligase_OB"/>
</dbReference>
<evidence type="ECO:0000256" key="4">
    <source>
        <dbReference type="ARBA" id="ARBA00022598"/>
    </source>
</evidence>
<feature type="binding site" evidence="15">
    <location>
        <position position="137"/>
    </location>
    <ligand>
        <name>NAD(+)</name>
        <dbReference type="ChEBI" id="CHEBI:57540"/>
    </ligand>
</feature>
<feature type="binding site" evidence="15">
    <location>
        <position position="285"/>
    </location>
    <ligand>
        <name>NAD(+)</name>
        <dbReference type="ChEBI" id="CHEBI:57540"/>
    </ligand>
</feature>
<dbReference type="GO" id="GO:0006281">
    <property type="term" value="P:DNA repair"/>
    <property type="evidence" value="ECO:0007669"/>
    <property type="project" value="UniProtKB-KW"/>
</dbReference>
<feature type="binding site" evidence="15">
    <location>
        <begin position="83"/>
        <end position="84"/>
    </location>
    <ligand>
        <name>NAD(+)</name>
        <dbReference type="ChEBI" id="CHEBI:57540"/>
    </ligand>
</feature>
<feature type="binding site" evidence="15">
    <location>
        <position position="114"/>
    </location>
    <ligand>
        <name>NAD(+)</name>
        <dbReference type="ChEBI" id="CHEBI:57540"/>
    </ligand>
</feature>
<dbReference type="Pfam" id="PF03119">
    <property type="entry name" value="DNA_ligase_ZBD"/>
    <property type="match status" value="1"/>
</dbReference>
<dbReference type="Gene3D" id="3.30.470.30">
    <property type="entry name" value="DNA ligase/mRNA capping enzyme"/>
    <property type="match status" value="1"/>
</dbReference>
<dbReference type="InterPro" id="IPR041663">
    <property type="entry name" value="DisA/LigA_HHH"/>
</dbReference>
<evidence type="ECO:0000313" key="18">
    <source>
        <dbReference type="EMBL" id="KAF0134364.1"/>
    </source>
</evidence>
<dbReference type="InterPro" id="IPR003583">
    <property type="entry name" value="Hlx-hairpin-Hlx_DNA-bd_motif"/>
</dbReference>
<dbReference type="FunFam" id="2.40.50.140:FF:000012">
    <property type="entry name" value="DNA ligase"/>
    <property type="match status" value="1"/>
</dbReference>
<feature type="binding site" evidence="15">
    <location>
        <position position="171"/>
    </location>
    <ligand>
        <name>NAD(+)</name>
        <dbReference type="ChEBI" id="CHEBI:57540"/>
    </ligand>
</feature>
<reference evidence="18 19" key="1">
    <citation type="submission" date="2019-12" db="EMBL/GenBank/DDBJ databases">
        <authorList>
            <person name="Wolfe R."/>
            <person name="Danczak R."/>
            <person name="Wilkins M."/>
        </authorList>
    </citation>
    <scope>NUCLEOTIDE SEQUENCE [LARGE SCALE GENOMIC DNA]</scope>
    <source>
        <strain evidence="18">X2_MaxBin.013</strain>
    </source>
</reference>
<dbReference type="InterPro" id="IPR001679">
    <property type="entry name" value="DNA_ligase"/>
</dbReference>
<keyword evidence="4 15" id="KW-0436">Ligase</keyword>
<organism evidence="18 19">
    <name type="scientific">Candidatus Saganbacteria bacterium</name>
    <dbReference type="NCBI Taxonomy" id="2575572"/>
    <lineage>
        <taxon>Bacteria</taxon>
        <taxon>Bacillati</taxon>
        <taxon>Saganbacteria</taxon>
    </lineage>
</organism>
<feature type="active site" description="N6-AMP-lysine intermediate" evidence="15">
    <location>
        <position position="116"/>
    </location>
</feature>
<dbReference type="FunFam" id="1.10.287.610:FF:000002">
    <property type="entry name" value="DNA ligase"/>
    <property type="match status" value="1"/>
</dbReference>
<keyword evidence="8 15" id="KW-0862">Zinc</keyword>
<name>A0A833NS45_UNCSA</name>
<comment type="function">
    <text evidence="1 15">DNA ligase that catalyzes the formation of phosphodiester linkages between 5'-phosphoryl and 3'-hydroxyl groups in double-stranded DNA using NAD as a coenzyme and as the energy source for the reaction. It is essential for DNA replication and repair of damaged DNA.</text>
</comment>
<dbReference type="SUPFAM" id="SSF47781">
    <property type="entry name" value="RuvA domain 2-like"/>
    <property type="match status" value="1"/>
</dbReference>
<comment type="caution">
    <text evidence="18">The sequence shown here is derived from an EMBL/GenBank/DDBJ whole genome shotgun (WGS) entry which is preliminary data.</text>
</comment>
<keyword evidence="6 15" id="KW-0479">Metal-binding</keyword>
<comment type="cofactor">
    <cofactor evidence="15">
        <name>Mg(2+)</name>
        <dbReference type="ChEBI" id="CHEBI:18420"/>
    </cofactor>
    <cofactor evidence="15">
        <name>Mn(2+)</name>
        <dbReference type="ChEBI" id="CHEBI:29035"/>
    </cofactor>
</comment>
<dbReference type="EC" id="6.5.1.2" evidence="2 15"/>
<dbReference type="FunFam" id="1.10.150.20:FF:000007">
    <property type="entry name" value="DNA ligase"/>
    <property type="match status" value="1"/>
</dbReference>
<evidence type="ECO:0000256" key="9">
    <source>
        <dbReference type="ARBA" id="ARBA00022842"/>
    </source>
</evidence>
<dbReference type="CDD" id="cd17748">
    <property type="entry name" value="BRCT_DNA_ligase_like"/>
    <property type="match status" value="1"/>
</dbReference>
<accession>A0A833NS45</accession>
<dbReference type="SUPFAM" id="SSF52113">
    <property type="entry name" value="BRCT domain"/>
    <property type="match status" value="1"/>
</dbReference>
<comment type="catalytic activity">
    <reaction evidence="13 15 16">
        <text>NAD(+) + (deoxyribonucleotide)n-3'-hydroxyl + 5'-phospho-(deoxyribonucleotide)m = (deoxyribonucleotide)n+m + AMP + beta-nicotinamide D-nucleotide.</text>
        <dbReference type="EC" id="6.5.1.2"/>
    </reaction>
</comment>
<dbReference type="Gene3D" id="1.10.287.610">
    <property type="entry name" value="Helix hairpin bin"/>
    <property type="match status" value="1"/>
</dbReference>
<keyword evidence="7 15" id="KW-0227">DNA damage</keyword>
<dbReference type="InterPro" id="IPR013840">
    <property type="entry name" value="DNAligase_N"/>
</dbReference>
<dbReference type="InterPro" id="IPR012340">
    <property type="entry name" value="NA-bd_OB-fold"/>
</dbReference>
<dbReference type="PIRSF" id="PIRSF001604">
    <property type="entry name" value="LigA"/>
    <property type="match status" value="1"/>
</dbReference>
<evidence type="ECO:0000256" key="13">
    <source>
        <dbReference type="ARBA" id="ARBA00034005"/>
    </source>
</evidence>
<dbReference type="GO" id="GO:0046872">
    <property type="term" value="F:metal ion binding"/>
    <property type="evidence" value="ECO:0007669"/>
    <property type="project" value="UniProtKB-KW"/>
</dbReference>
<dbReference type="GO" id="GO:0003677">
    <property type="term" value="F:DNA binding"/>
    <property type="evidence" value="ECO:0007669"/>
    <property type="project" value="InterPro"/>
</dbReference>
<dbReference type="PANTHER" id="PTHR23389">
    <property type="entry name" value="CHROMOSOME TRANSMISSION FIDELITY FACTOR 18"/>
    <property type="match status" value="1"/>
</dbReference>
<feature type="domain" description="BRCT" evidence="17">
    <location>
        <begin position="583"/>
        <end position="667"/>
    </location>
</feature>
<dbReference type="CDD" id="cd00114">
    <property type="entry name" value="LIGANc"/>
    <property type="match status" value="1"/>
</dbReference>
<keyword evidence="5 15" id="KW-0235">DNA replication</keyword>
<dbReference type="InterPro" id="IPR001357">
    <property type="entry name" value="BRCT_dom"/>
</dbReference>
<dbReference type="InterPro" id="IPR033136">
    <property type="entry name" value="DNA_ligase_CS"/>
</dbReference>
<dbReference type="EMBL" id="WPAF01000009">
    <property type="protein sequence ID" value="KAF0134364.1"/>
    <property type="molecule type" value="Genomic_DNA"/>
</dbReference>
<comment type="similarity">
    <text evidence="14 15">Belongs to the NAD-dependent DNA ligase family. LigA subfamily.</text>
</comment>
<evidence type="ECO:0000256" key="3">
    <source>
        <dbReference type="ARBA" id="ARBA00013308"/>
    </source>
</evidence>
<dbReference type="Pfam" id="PF12826">
    <property type="entry name" value="HHH_2"/>
    <property type="match status" value="1"/>
</dbReference>
<dbReference type="SMART" id="SM00532">
    <property type="entry name" value="LIGANc"/>
    <property type="match status" value="1"/>
</dbReference>
<dbReference type="FunFam" id="1.10.150.20:FF:000006">
    <property type="entry name" value="DNA ligase"/>
    <property type="match status" value="1"/>
</dbReference>
<evidence type="ECO:0000256" key="7">
    <source>
        <dbReference type="ARBA" id="ARBA00022763"/>
    </source>
</evidence>
<gene>
    <name evidence="15" type="primary">ligA</name>
    <name evidence="18" type="ORF">FD145_744</name>
</gene>
<dbReference type="InterPro" id="IPR010994">
    <property type="entry name" value="RuvA_2-like"/>
</dbReference>
<keyword evidence="9 15" id="KW-0460">Magnesium</keyword>
<evidence type="ECO:0000256" key="6">
    <source>
        <dbReference type="ARBA" id="ARBA00022723"/>
    </source>
</evidence>
<dbReference type="GO" id="GO:0006260">
    <property type="term" value="P:DNA replication"/>
    <property type="evidence" value="ECO:0007669"/>
    <property type="project" value="UniProtKB-KW"/>
</dbReference>
<dbReference type="PROSITE" id="PS01056">
    <property type="entry name" value="DNA_LIGASE_N2"/>
    <property type="match status" value="1"/>
</dbReference>
<dbReference type="SMART" id="SM00278">
    <property type="entry name" value="HhH1"/>
    <property type="match status" value="3"/>
</dbReference>
<dbReference type="GO" id="GO:0005829">
    <property type="term" value="C:cytosol"/>
    <property type="evidence" value="ECO:0007669"/>
    <property type="project" value="TreeGrafter"/>
</dbReference>
<dbReference type="InterPro" id="IPR036420">
    <property type="entry name" value="BRCT_dom_sf"/>
</dbReference>
<evidence type="ECO:0000256" key="12">
    <source>
        <dbReference type="ARBA" id="ARBA00023211"/>
    </source>
</evidence>
<dbReference type="GO" id="GO:0003911">
    <property type="term" value="F:DNA ligase (NAD+) activity"/>
    <property type="evidence" value="ECO:0007669"/>
    <property type="project" value="UniProtKB-UniRule"/>
</dbReference>
<dbReference type="Proteomes" id="UP000488506">
    <property type="component" value="Unassembled WGS sequence"/>
</dbReference>
<keyword evidence="11 15" id="KW-0234">DNA repair</keyword>
<comment type="caution">
    <text evidence="15">Lacks conserved residue(s) required for the propagation of feature annotation.</text>
</comment>
<dbReference type="Pfam" id="PF00533">
    <property type="entry name" value="BRCT"/>
    <property type="match status" value="1"/>
</dbReference>
<dbReference type="Gene3D" id="2.40.50.140">
    <property type="entry name" value="Nucleic acid-binding proteins"/>
    <property type="match status" value="1"/>
</dbReference>
<feature type="binding site" evidence="15">
    <location>
        <position position="406"/>
    </location>
    <ligand>
        <name>Zn(2+)</name>
        <dbReference type="ChEBI" id="CHEBI:29105"/>
    </ligand>
</feature>
<keyword evidence="10 15" id="KW-0520">NAD</keyword>
<evidence type="ECO:0000256" key="5">
    <source>
        <dbReference type="ARBA" id="ARBA00022705"/>
    </source>
</evidence>
<dbReference type="SMART" id="SM00292">
    <property type="entry name" value="BRCT"/>
    <property type="match status" value="1"/>
</dbReference>
<dbReference type="Gene3D" id="1.10.150.20">
    <property type="entry name" value="5' to 3' exonuclease, C-terminal subdomain"/>
    <property type="match status" value="2"/>
</dbReference>
<sequence length="667" mass="75749">MDKIQVKHKIDKLRKEINQHNYLYYVLDKPEISDATYDKLFRQLVDLEKQFPDLITEDSPTQRVGGEPLKEFKTIIHKNPLLSLDKVTSENDLRGFDERVKKVLNKNVVHYFVEVKFDGLAMALSYKKGILEKGSTRGDGVRGEDVTQNIRTIKTIPLRLNDPIDIEVRGEVIFPYKEFVKLNEERIENEEPKFANPRNAAAGSVRQLDPKTTSKRTLEFFAYYGTPQKGIETQYDLIKYLHKIGYKVYLPLMLLKGIDEVIKYINELEYKREKLKYEIDGIVVKVNDLADQKKLGATTHHPRWAIAYKYQPMQAETIVEDIVVQVGRTGAITPVAHLKPVHLAGVVVKRATLHNEDEIKRLGLRIKDYVKVQRAGEVIPEVVSVVEGKRSGQEKEFHMPKKCPICGSEIYRPENEAIARCTNFACPAQVKERIRHFCTRGAMDIEHMGPAVIDQLVENKLIKDAGDIYSLNKEDLTKLERMADKSAQNILNAIEKSKERDFDRLIFGLGIRNVGKHIASLLAEQFADIEKLSQAKEEEISDIYGIGETVAKSVVHFFKQKGNQVIIEKLAKAGVNMKAKAQKGPKPLAGKHIVLTGTIEYSRDEAESLIRKLGGHPSSSVSKQIDFVVAGSEPGSKYEKAKKLGVKIINEKEFLEYIQSQNMEAML</sequence>
<dbReference type="HAMAP" id="MF_01588">
    <property type="entry name" value="DNA_ligase_A"/>
    <property type="match status" value="1"/>
</dbReference>
<protein>
    <recommendedName>
        <fullName evidence="3 15">DNA ligase</fullName>
        <ecNumber evidence="2 15">6.5.1.2</ecNumber>
    </recommendedName>
    <alternativeName>
        <fullName evidence="15">Polydeoxyribonucleotide synthase [NAD(+)]</fullName>
    </alternativeName>
</protein>
<dbReference type="InterPro" id="IPR004149">
    <property type="entry name" value="Znf_DNAligase_C4"/>
</dbReference>
<evidence type="ECO:0000256" key="10">
    <source>
        <dbReference type="ARBA" id="ARBA00023027"/>
    </source>
</evidence>
<dbReference type="NCBIfam" id="TIGR00575">
    <property type="entry name" value="dnlj"/>
    <property type="match status" value="1"/>
</dbReference>
<keyword evidence="12 15" id="KW-0464">Manganese</keyword>
<dbReference type="Gene3D" id="6.20.10.30">
    <property type="match status" value="1"/>
</dbReference>
<evidence type="ECO:0000256" key="15">
    <source>
        <dbReference type="HAMAP-Rule" id="MF_01588"/>
    </source>
</evidence>
<evidence type="ECO:0000256" key="14">
    <source>
        <dbReference type="ARBA" id="ARBA00060881"/>
    </source>
</evidence>